<keyword evidence="8" id="KW-1185">Reference proteome</keyword>
<evidence type="ECO:0000256" key="4">
    <source>
        <dbReference type="ARBA" id="ARBA00023002"/>
    </source>
</evidence>
<evidence type="ECO:0000313" key="7">
    <source>
        <dbReference type="EMBL" id="GAA3395826.1"/>
    </source>
</evidence>
<dbReference type="InterPro" id="IPR027477">
    <property type="entry name" value="Succ_DH/fumarate_Rdtase_cat_sf"/>
</dbReference>
<dbReference type="SUPFAM" id="SSF56425">
    <property type="entry name" value="Succinate dehydrogenase/fumarate reductase flavoprotein, catalytic domain"/>
    <property type="match status" value="1"/>
</dbReference>
<organism evidence="7 8">
    <name type="scientific">Cryptosporangium minutisporangium</name>
    <dbReference type="NCBI Taxonomy" id="113569"/>
    <lineage>
        <taxon>Bacteria</taxon>
        <taxon>Bacillati</taxon>
        <taxon>Actinomycetota</taxon>
        <taxon>Actinomycetes</taxon>
        <taxon>Cryptosporangiales</taxon>
        <taxon>Cryptosporangiaceae</taxon>
        <taxon>Cryptosporangium</taxon>
    </lineage>
</organism>
<accession>A0ABP6T895</accession>
<comment type="caution">
    <text evidence="7">The sequence shown here is derived from an EMBL/GenBank/DDBJ whole genome shotgun (WGS) entry which is preliminary data.</text>
</comment>
<evidence type="ECO:0000313" key="8">
    <source>
        <dbReference type="Proteomes" id="UP001501676"/>
    </source>
</evidence>
<dbReference type="InterPro" id="IPR036188">
    <property type="entry name" value="FAD/NAD-bd_sf"/>
</dbReference>
<dbReference type="SUPFAM" id="SSF51905">
    <property type="entry name" value="FAD/NAD(P)-binding domain"/>
    <property type="match status" value="1"/>
</dbReference>
<evidence type="ECO:0000256" key="3">
    <source>
        <dbReference type="ARBA" id="ARBA00022827"/>
    </source>
</evidence>
<protein>
    <submittedName>
        <fullName evidence="7">FAD-binding protein</fullName>
    </submittedName>
</protein>
<dbReference type="InterPro" id="IPR003953">
    <property type="entry name" value="FAD-dep_OxRdtase_2_FAD-bd"/>
</dbReference>
<dbReference type="Gene3D" id="3.90.700.10">
    <property type="entry name" value="Succinate dehydrogenase/fumarate reductase flavoprotein, catalytic domain"/>
    <property type="match status" value="1"/>
</dbReference>
<evidence type="ECO:0000256" key="1">
    <source>
        <dbReference type="ARBA" id="ARBA00001974"/>
    </source>
</evidence>
<sequence>MTDVFDVIVVGSGGGALTAAHLAAKAGLSVAVVEKTDLLGGTSAYSGGACWLPGSAVQQRAGNPDSTESARRYLEALLDGRAKDKVEAFLGHAPELVDALEADDGFAFEWLPFPEYFDAPGRVPGGRSIQPVKIRRDALPVEVAGLVRPPVESDRAGTAGRRTLTGGQALIGRLLAMIVRDGGTVRTGHRVTALLTDGDRVAGVRAETAAGPVELRARRGVLLASGGFEGDQVQRDQHGVPGRAAWTMAPSGTNTGEPIRAAEAIGAATDLLDQGWFCPGPVQPDGRGSFALGVRGGLIVDTTGSRYANECLPYDRFGRQMAAAPERIPSWFVFDSREGGRLPAIAMPEGDPEAHLAAGTWVRAATVPALAAAIGVDPARLTATVDRFNGFAAAGVDEDFGRGADEYDGFFAGETRSLTPLDAPPYYAARFVLSDLGTKGGLVTDANGQVLRADGTAIDGLYATGNTTASVMGPVYPAPGVPLGTAMVFASLAVRHLCAATDGGDPGTADRLPGPPALSVGGEDRRAPGSR</sequence>
<dbReference type="Pfam" id="PF00890">
    <property type="entry name" value="FAD_binding_2"/>
    <property type="match status" value="1"/>
</dbReference>
<keyword evidence="3" id="KW-0274">FAD</keyword>
<dbReference type="PANTHER" id="PTHR43400:SF10">
    <property type="entry name" value="3-OXOSTEROID 1-DEHYDROGENASE"/>
    <property type="match status" value="1"/>
</dbReference>
<feature type="compositionally biased region" description="Basic and acidic residues" evidence="5">
    <location>
        <begin position="522"/>
        <end position="531"/>
    </location>
</feature>
<gene>
    <name evidence="7" type="ORF">GCM10020369_70300</name>
</gene>
<dbReference type="Proteomes" id="UP001501676">
    <property type="component" value="Unassembled WGS sequence"/>
</dbReference>
<dbReference type="RefSeq" id="WP_345732593.1">
    <property type="nucleotide sequence ID" value="NZ_BAAAYN010000050.1"/>
</dbReference>
<evidence type="ECO:0000256" key="2">
    <source>
        <dbReference type="ARBA" id="ARBA00022630"/>
    </source>
</evidence>
<feature type="domain" description="FAD-dependent oxidoreductase 2 FAD-binding" evidence="6">
    <location>
        <begin position="6"/>
        <end position="483"/>
    </location>
</feature>
<proteinExistence type="predicted"/>
<dbReference type="EMBL" id="BAAAYN010000050">
    <property type="protein sequence ID" value="GAA3395826.1"/>
    <property type="molecule type" value="Genomic_DNA"/>
</dbReference>
<evidence type="ECO:0000256" key="5">
    <source>
        <dbReference type="SAM" id="MobiDB-lite"/>
    </source>
</evidence>
<name>A0ABP6T895_9ACTN</name>
<comment type="cofactor">
    <cofactor evidence="1">
        <name>FAD</name>
        <dbReference type="ChEBI" id="CHEBI:57692"/>
    </cofactor>
</comment>
<feature type="region of interest" description="Disordered" evidence="5">
    <location>
        <begin position="504"/>
        <end position="531"/>
    </location>
</feature>
<keyword evidence="2" id="KW-0285">Flavoprotein</keyword>
<evidence type="ECO:0000259" key="6">
    <source>
        <dbReference type="Pfam" id="PF00890"/>
    </source>
</evidence>
<dbReference type="Gene3D" id="3.50.50.60">
    <property type="entry name" value="FAD/NAD(P)-binding domain"/>
    <property type="match status" value="1"/>
</dbReference>
<keyword evidence="4" id="KW-0560">Oxidoreductase</keyword>
<dbReference type="PANTHER" id="PTHR43400">
    <property type="entry name" value="FUMARATE REDUCTASE"/>
    <property type="match status" value="1"/>
</dbReference>
<dbReference type="InterPro" id="IPR050315">
    <property type="entry name" value="FAD-oxidoreductase_2"/>
</dbReference>
<reference evidence="8" key="1">
    <citation type="journal article" date="2019" name="Int. J. Syst. Evol. Microbiol.">
        <title>The Global Catalogue of Microorganisms (GCM) 10K type strain sequencing project: providing services to taxonomists for standard genome sequencing and annotation.</title>
        <authorList>
            <consortium name="The Broad Institute Genomics Platform"/>
            <consortium name="The Broad Institute Genome Sequencing Center for Infectious Disease"/>
            <person name="Wu L."/>
            <person name="Ma J."/>
        </authorList>
    </citation>
    <scope>NUCLEOTIDE SEQUENCE [LARGE SCALE GENOMIC DNA]</scope>
    <source>
        <strain evidence="8">JCM 9458</strain>
    </source>
</reference>